<dbReference type="EMBL" id="VRYY01000044">
    <property type="protein sequence ID" value="MBG3875851.1"/>
    <property type="molecule type" value="Genomic_DNA"/>
</dbReference>
<sequence length="201" mass="20727">MSTPARIRIYLTGVGGQGTLTATTLLARTALDQGLEVTSGEIHGMAQRGGVVESTILLGGWMSPKIGHGEADLILGFEPLETLRGMTHLAAGGSVLSNTEPLPPVGVSTGREAYPEMERIRAKVEGCAAKSWFLPCRTLGLQAGSVQAGNSVLLGAACASGLLPFGPDALEAAIRTHLAPKLMDMNLRAVELGVRAVASAS</sequence>
<evidence type="ECO:0000313" key="3">
    <source>
        <dbReference type="EMBL" id="MBG3875851.1"/>
    </source>
</evidence>
<keyword evidence="4" id="KW-1185">Reference proteome</keyword>
<reference evidence="3 4" key="1">
    <citation type="submission" date="2019-08" db="EMBL/GenBank/DDBJ databases">
        <authorList>
            <person name="Luo N."/>
        </authorList>
    </citation>
    <scope>NUCLEOTIDE SEQUENCE [LARGE SCALE GENOMIC DNA]</scope>
    <source>
        <strain evidence="3 4">NCIMB 9442</strain>
    </source>
</reference>
<dbReference type="SUPFAM" id="SSF53323">
    <property type="entry name" value="Pyruvate-ferredoxin oxidoreductase, PFOR, domain III"/>
    <property type="match status" value="1"/>
</dbReference>
<evidence type="ECO:0000259" key="2">
    <source>
        <dbReference type="Pfam" id="PF01558"/>
    </source>
</evidence>
<dbReference type="PANTHER" id="PTHR43854">
    <property type="entry name" value="INDOLEPYRUVATE OXIDOREDUCTASE SUBUNIT IORB"/>
    <property type="match status" value="1"/>
</dbReference>
<dbReference type="InterPro" id="IPR002869">
    <property type="entry name" value="Pyrv_flavodox_OxRed_cen"/>
</dbReference>
<feature type="domain" description="Pyruvate/ketoisovalerate oxidoreductase catalytic" evidence="2">
    <location>
        <begin position="15"/>
        <end position="194"/>
    </location>
</feature>
<dbReference type="Proteomes" id="UP001194469">
    <property type="component" value="Unassembled WGS sequence"/>
</dbReference>
<dbReference type="InterPro" id="IPR052198">
    <property type="entry name" value="IorB_Oxidoreductase"/>
</dbReference>
<evidence type="ECO:0000256" key="1">
    <source>
        <dbReference type="ARBA" id="ARBA00023002"/>
    </source>
</evidence>
<dbReference type="InterPro" id="IPR019752">
    <property type="entry name" value="Pyrv/ketoisovalerate_OxRed_cat"/>
</dbReference>
<proteinExistence type="predicted"/>
<accession>A0ABS0J1H7</accession>
<protein>
    <submittedName>
        <fullName evidence="3">Indolepyruvate oxidoreductase subunit beta</fullName>
    </submittedName>
</protein>
<dbReference type="Gene3D" id="3.40.920.10">
    <property type="entry name" value="Pyruvate-ferredoxin oxidoreductase, PFOR, domain III"/>
    <property type="match status" value="1"/>
</dbReference>
<dbReference type="Pfam" id="PF01558">
    <property type="entry name" value="POR"/>
    <property type="match status" value="1"/>
</dbReference>
<comment type="caution">
    <text evidence="3">The sequence shown here is derived from an EMBL/GenBank/DDBJ whole genome shotgun (WGS) entry which is preliminary data.</text>
</comment>
<dbReference type="RefSeq" id="WP_012611758.1">
    <property type="nucleotide sequence ID" value="NZ_VRYY01000044.1"/>
</dbReference>
<dbReference type="PANTHER" id="PTHR43854:SF1">
    <property type="entry name" value="INDOLEPYRUVATE OXIDOREDUCTASE SUBUNIT IORB"/>
    <property type="match status" value="1"/>
</dbReference>
<keyword evidence="1" id="KW-0560">Oxidoreductase</keyword>
<name>A0ABS0J1H7_9BACT</name>
<organism evidence="3 4">
    <name type="scientific">Nitratidesulfovibrio oxamicus</name>
    <dbReference type="NCBI Taxonomy" id="32016"/>
    <lineage>
        <taxon>Bacteria</taxon>
        <taxon>Pseudomonadati</taxon>
        <taxon>Thermodesulfobacteriota</taxon>
        <taxon>Desulfovibrionia</taxon>
        <taxon>Desulfovibrionales</taxon>
        <taxon>Desulfovibrionaceae</taxon>
        <taxon>Nitratidesulfovibrio</taxon>
    </lineage>
</organism>
<gene>
    <name evidence="3" type="ORF">FVW20_02120</name>
</gene>
<evidence type="ECO:0000313" key="4">
    <source>
        <dbReference type="Proteomes" id="UP001194469"/>
    </source>
</evidence>